<keyword evidence="2" id="KW-0645">Protease</keyword>
<keyword evidence="10" id="KW-1185">Reference proteome</keyword>
<dbReference type="CDD" id="cd08071">
    <property type="entry name" value="MPN_DUF2466"/>
    <property type="match status" value="1"/>
</dbReference>
<evidence type="ECO:0000259" key="8">
    <source>
        <dbReference type="PROSITE" id="PS50249"/>
    </source>
</evidence>
<dbReference type="InterPro" id="IPR046778">
    <property type="entry name" value="UPF0758_N"/>
</dbReference>
<dbReference type="PROSITE" id="PS50249">
    <property type="entry name" value="MPN"/>
    <property type="match status" value="1"/>
</dbReference>
<dbReference type="InterPro" id="IPR037518">
    <property type="entry name" value="MPN"/>
</dbReference>
<evidence type="ECO:0000313" key="10">
    <source>
        <dbReference type="Proteomes" id="UP000218387"/>
    </source>
</evidence>
<dbReference type="InterPro" id="IPR001405">
    <property type="entry name" value="UPF0758"/>
</dbReference>
<evidence type="ECO:0000256" key="6">
    <source>
        <dbReference type="ARBA" id="ARBA00023049"/>
    </source>
</evidence>
<dbReference type="Proteomes" id="UP000218387">
    <property type="component" value="Chromosome"/>
</dbReference>
<dbReference type="Pfam" id="PF20582">
    <property type="entry name" value="UPF0758_N"/>
    <property type="match status" value="1"/>
</dbReference>
<evidence type="ECO:0000256" key="7">
    <source>
        <dbReference type="RuleBase" id="RU003797"/>
    </source>
</evidence>
<dbReference type="PANTHER" id="PTHR30471">
    <property type="entry name" value="DNA REPAIR PROTEIN RADC"/>
    <property type="match status" value="1"/>
</dbReference>
<dbReference type="AlphaFoldDB" id="A0A4P9CCF1"/>
<keyword evidence="4" id="KW-0378">Hydrolase</keyword>
<feature type="domain" description="MPN" evidence="8">
    <location>
        <begin position="112"/>
        <end position="234"/>
    </location>
</feature>
<gene>
    <name evidence="9" type="ORF">CPZ25_019015</name>
</gene>
<comment type="similarity">
    <text evidence="1 7">Belongs to the UPF0758 family.</text>
</comment>
<evidence type="ECO:0000256" key="3">
    <source>
        <dbReference type="ARBA" id="ARBA00022723"/>
    </source>
</evidence>
<dbReference type="Gene3D" id="3.40.140.10">
    <property type="entry name" value="Cytidine Deaminase, domain 2"/>
    <property type="match status" value="1"/>
</dbReference>
<evidence type="ECO:0000256" key="1">
    <source>
        <dbReference type="ARBA" id="ARBA00010243"/>
    </source>
</evidence>
<dbReference type="PROSITE" id="PS01302">
    <property type="entry name" value="UPF0758"/>
    <property type="match status" value="1"/>
</dbReference>
<keyword evidence="6" id="KW-0482">Metalloprotease</keyword>
<protein>
    <submittedName>
        <fullName evidence="9">JAB domain-containing protein</fullName>
    </submittedName>
</protein>
<dbReference type="GO" id="GO:0008237">
    <property type="term" value="F:metallopeptidase activity"/>
    <property type="evidence" value="ECO:0007669"/>
    <property type="project" value="UniProtKB-KW"/>
</dbReference>
<dbReference type="GO" id="GO:0046872">
    <property type="term" value="F:metal ion binding"/>
    <property type="evidence" value="ECO:0007669"/>
    <property type="project" value="UniProtKB-KW"/>
</dbReference>
<sequence>MAEKSDHMAIREMPRDERPREKLIKHGVHSLSNAELIGIIIQTGCQDATAVELGQRVLRAFDNDLSAFFGMSIEELERNERLKGIGPAKACQIKAAIELGRRVNTHPPEQPKIGSPGDVAALLTDELRYLKQEHFMILLLDNKNKVIKTETISIGTINASLVHPREVFVKAIRQHAAAVILAHNHPSGDPRPSAEDRAITKRLLESGELLGIPVLDHVVIGGADYVSFKESGYI</sequence>
<evidence type="ECO:0000256" key="5">
    <source>
        <dbReference type="ARBA" id="ARBA00022833"/>
    </source>
</evidence>
<dbReference type="RefSeq" id="WP_096918922.1">
    <property type="nucleotide sequence ID" value="NZ_CABJDW020000002.1"/>
</dbReference>
<dbReference type="GO" id="GO:0006508">
    <property type="term" value="P:proteolysis"/>
    <property type="evidence" value="ECO:0007669"/>
    <property type="project" value="UniProtKB-KW"/>
</dbReference>
<keyword evidence="3" id="KW-0479">Metal-binding</keyword>
<dbReference type="NCBIfam" id="TIGR00608">
    <property type="entry name" value="radc"/>
    <property type="match status" value="1"/>
</dbReference>
<dbReference type="NCBIfam" id="NF000642">
    <property type="entry name" value="PRK00024.1"/>
    <property type="match status" value="1"/>
</dbReference>
<dbReference type="InterPro" id="IPR025657">
    <property type="entry name" value="RadC_JAB"/>
</dbReference>
<evidence type="ECO:0000313" key="9">
    <source>
        <dbReference type="EMBL" id="QCT73318.1"/>
    </source>
</evidence>
<reference evidence="9 10" key="1">
    <citation type="submission" date="2018-05" db="EMBL/GenBank/DDBJ databases">
        <title>Genome comparison of Eubacterium sp.</title>
        <authorList>
            <person name="Feng Y."/>
            <person name="Sanchez-Andrea I."/>
            <person name="Stams A.J.M."/>
            <person name="De Vos W.M."/>
        </authorList>
    </citation>
    <scope>NUCLEOTIDE SEQUENCE [LARGE SCALE GENOMIC DNA]</scope>
    <source>
        <strain evidence="9 10">YI</strain>
    </source>
</reference>
<name>A0A4P9CCF1_EUBML</name>
<organism evidence="9 10">
    <name type="scientific">Eubacterium maltosivorans</name>
    <dbReference type="NCBI Taxonomy" id="2041044"/>
    <lineage>
        <taxon>Bacteria</taxon>
        <taxon>Bacillati</taxon>
        <taxon>Bacillota</taxon>
        <taxon>Clostridia</taxon>
        <taxon>Eubacteriales</taxon>
        <taxon>Eubacteriaceae</taxon>
        <taxon>Eubacterium</taxon>
    </lineage>
</organism>
<accession>A0A4P9CCF1</accession>
<proteinExistence type="inferred from homology"/>
<dbReference type="Pfam" id="PF04002">
    <property type="entry name" value="RadC"/>
    <property type="match status" value="1"/>
</dbReference>
<evidence type="ECO:0000256" key="4">
    <source>
        <dbReference type="ARBA" id="ARBA00022801"/>
    </source>
</evidence>
<dbReference type="EMBL" id="CP029487">
    <property type="protein sequence ID" value="QCT73318.1"/>
    <property type="molecule type" value="Genomic_DNA"/>
</dbReference>
<dbReference type="InterPro" id="IPR020891">
    <property type="entry name" value="UPF0758_CS"/>
</dbReference>
<dbReference type="PANTHER" id="PTHR30471:SF3">
    <property type="entry name" value="UPF0758 PROTEIN YEES-RELATED"/>
    <property type="match status" value="1"/>
</dbReference>
<dbReference type="KEGG" id="emt:CPZ25_019015"/>
<keyword evidence="5" id="KW-0862">Zinc</keyword>
<evidence type="ECO:0000256" key="2">
    <source>
        <dbReference type="ARBA" id="ARBA00022670"/>
    </source>
</evidence>